<keyword evidence="7" id="KW-0223">Dioxygenase</keyword>
<evidence type="ECO:0000259" key="6">
    <source>
        <dbReference type="Pfam" id="PF02900"/>
    </source>
</evidence>
<gene>
    <name evidence="7" type="ORF">CBW65_03815</name>
</gene>
<dbReference type="InterPro" id="IPR014436">
    <property type="entry name" value="Extradiol_dOase_DODA"/>
</dbReference>
<proteinExistence type="inferred from homology"/>
<keyword evidence="8" id="KW-1185">Reference proteome</keyword>
<evidence type="ECO:0000313" key="7">
    <source>
        <dbReference type="EMBL" id="ARU60286.1"/>
    </source>
</evidence>
<dbReference type="InterPro" id="IPR004183">
    <property type="entry name" value="Xdiol_dOase_suB"/>
</dbReference>
<evidence type="ECO:0000256" key="2">
    <source>
        <dbReference type="ARBA" id="ARBA00007581"/>
    </source>
</evidence>
<evidence type="ECO:0000313" key="8">
    <source>
        <dbReference type="Proteomes" id="UP000195437"/>
    </source>
</evidence>
<dbReference type="OrthoDB" id="9790889at2"/>
<dbReference type="PANTHER" id="PTHR30096">
    <property type="entry name" value="4,5-DOPA DIOXYGENASE EXTRADIOL-LIKE PROTEIN"/>
    <property type="match status" value="1"/>
</dbReference>
<reference evidence="8" key="1">
    <citation type="submission" date="2017-05" db="EMBL/GenBank/DDBJ databases">
        <authorList>
            <person name="Sung H."/>
        </authorList>
    </citation>
    <scope>NUCLEOTIDE SEQUENCE [LARGE SCALE GENOMIC DNA]</scope>
    <source>
        <strain evidence="8">AR23208</strain>
    </source>
</reference>
<evidence type="ECO:0000256" key="4">
    <source>
        <dbReference type="ARBA" id="ARBA00022833"/>
    </source>
</evidence>
<dbReference type="PIRSF" id="PIRSF006157">
    <property type="entry name" value="Doxgns_DODA"/>
    <property type="match status" value="1"/>
</dbReference>
<dbReference type="EMBL" id="CP021434">
    <property type="protein sequence ID" value="ARU60286.1"/>
    <property type="molecule type" value="Genomic_DNA"/>
</dbReference>
<dbReference type="Gene3D" id="3.40.830.10">
    <property type="entry name" value="LigB-like"/>
    <property type="match status" value="1"/>
</dbReference>
<dbReference type="Pfam" id="PF02900">
    <property type="entry name" value="LigB"/>
    <property type="match status" value="1"/>
</dbReference>
<dbReference type="PANTHER" id="PTHR30096:SF0">
    <property type="entry name" value="4,5-DOPA DIOXYGENASE EXTRADIOL-LIKE PROTEIN"/>
    <property type="match status" value="1"/>
</dbReference>
<accession>A0A1Y0IKC7</accession>
<feature type="domain" description="Extradiol ring-cleavage dioxygenase class III enzyme subunit B" evidence="6">
    <location>
        <begin position="30"/>
        <end position="248"/>
    </location>
</feature>
<sequence>MVPSLFLAHGSPLLAIQENEYARFLTSLGAQYTPKAIVIFTAHWEKETLTVSYHNDVYETIYDFYGFPEEMYKIKYPAKGSTAVADDVIARFAANGIAVQKDPARGLDHGSWVLLRRMYPNADIPVVQISVHPFLPPEDQFKIGQALQGLGAEDILVIGSGVTVHNLRIIKWDQTEPEPWAVEFDDWLIEQFAADNRDALNHYDTQAPHARLAVPRPEHFVPLFLAAGAADPSAKPQIIHRSYELGTLSYLSLAF</sequence>
<evidence type="ECO:0000256" key="1">
    <source>
        <dbReference type="ARBA" id="ARBA00001947"/>
    </source>
</evidence>
<organism evidence="7 8">
    <name type="scientific">Tumebacillus avium</name>
    <dbReference type="NCBI Taxonomy" id="1903704"/>
    <lineage>
        <taxon>Bacteria</taxon>
        <taxon>Bacillati</taxon>
        <taxon>Bacillota</taxon>
        <taxon>Bacilli</taxon>
        <taxon>Bacillales</taxon>
        <taxon>Alicyclobacillaceae</taxon>
        <taxon>Tumebacillus</taxon>
    </lineage>
</organism>
<dbReference type="GO" id="GO:0008198">
    <property type="term" value="F:ferrous iron binding"/>
    <property type="evidence" value="ECO:0007669"/>
    <property type="project" value="InterPro"/>
</dbReference>
<dbReference type="KEGG" id="tum:CBW65_03815"/>
<name>A0A1Y0IKC7_9BACL</name>
<keyword evidence="4" id="KW-0862">Zinc</keyword>
<evidence type="ECO:0000256" key="5">
    <source>
        <dbReference type="ARBA" id="ARBA00023002"/>
    </source>
</evidence>
<dbReference type="Proteomes" id="UP000195437">
    <property type="component" value="Chromosome"/>
</dbReference>
<dbReference type="GO" id="GO:0008270">
    <property type="term" value="F:zinc ion binding"/>
    <property type="evidence" value="ECO:0007669"/>
    <property type="project" value="InterPro"/>
</dbReference>
<comment type="similarity">
    <text evidence="2">Belongs to the DODA-type extradiol aromatic ring-opening dioxygenase family.</text>
</comment>
<dbReference type="SUPFAM" id="SSF53213">
    <property type="entry name" value="LigB-like"/>
    <property type="match status" value="1"/>
</dbReference>
<protein>
    <submittedName>
        <fullName evidence="7">Dioxygenase</fullName>
    </submittedName>
</protein>
<dbReference type="RefSeq" id="WP_087455673.1">
    <property type="nucleotide sequence ID" value="NZ_CP021434.1"/>
</dbReference>
<keyword evidence="3" id="KW-0479">Metal-binding</keyword>
<dbReference type="GO" id="GO:0016702">
    <property type="term" value="F:oxidoreductase activity, acting on single donors with incorporation of molecular oxygen, incorporation of two atoms of oxygen"/>
    <property type="evidence" value="ECO:0007669"/>
    <property type="project" value="UniProtKB-ARBA"/>
</dbReference>
<dbReference type="CDD" id="cd07363">
    <property type="entry name" value="45_DOPA_Dioxygenase"/>
    <property type="match status" value="1"/>
</dbReference>
<keyword evidence="5" id="KW-0560">Oxidoreductase</keyword>
<dbReference type="AlphaFoldDB" id="A0A1Y0IKC7"/>
<comment type="cofactor">
    <cofactor evidence="1">
        <name>Zn(2+)</name>
        <dbReference type="ChEBI" id="CHEBI:29105"/>
    </cofactor>
</comment>
<evidence type="ECO:0000256" key="3">
    <source>
        <dbReference type="ARBA" id="ARBA00022723"/>
    </source>
</evidence>